<feature type="transmembrane region" description="Helical" evidence="7">
    <location>
        <begin position="412"/>
        <end position="434"/>
    </location>
</feature>
<feature type="transmembrane region" description="Helical" evidence="7">
    <location>
        <begin position="123"/>
        <end position="148"/>
    </location>
</feature>
<keyword evidence="10" id="KW-1185">Reference proteome</keyword>
<dbReference type="PANTHER" id="PTHR43791">
    <property type="entry name" value="PERMEASE-RELATED"/>
    <property type="match status" value="1"/>
</dbReference>
<dbReference type="InterPro" id="IPR036259">
    <property type="entry name" value="MFS_trans_sf"/>
</dbReference>
<keyword evidence="3 7" id="KW-0812">Transmembrane</keyword>
<feature type="transmembrane region" description="Helical" evidence="7">
    <location>
        <begin position="352"/>
        <end position="373"/>
    </location>
</feature>
<evidence type="ECO:0000256" key="1">
    <source>
        <dbReference type="ARBA" id="ARBA00004141"/>
    </source>
</evidence>
<dbReference type="InterPro" id="IPR020846">
    <property type="entry name" value="MFS_dom"/>
</dbReference>
<evidence type="ECO:0000256" key="7">
    <source>
        <dbReference type="SAM" id="Phobius"/>
    </source>
</evidence>
<feature type="transmembrane region" description="Helical" evidence="7">
    <location>
        <begin position="186"/>
        <end position="207"/>
    </location>
</feature>
<evidence type="ECO:0000313" key="9">
    <source>
        <dbReference type="EMBL" id="KAK5073437.1"/>
    </source>
</evidence>
<feature type="transmembrane region" description="Helical" evidence="7">
    <location>
        <begin position="219"/>
        <end position="239"/>
    </location>
</feature>
<reference evidence="9 10" key="1">
    <citation type="submission" date="2023-08" db="EMBL/GenBank/DDBJ databases">
        <title>Black Yeasts Isolated from many extreme environments.</title>
        <authorList>
            <person name="Coleine C."/>
            <person name="Stajich J.E."/>
            <person name="Selbmann L."/>
        </authorList>
    </citation>
    <scope>NUCLEOTIDE SEQUENCE [LARGE SCALE GENOMIC DNA]</scope>
    <source>
        <strain evidence="9 10">CCFEE 5885</strain>
    </source>
</reference>
<dbReference type="Gene3D" id="1.20.1250.20">
    <property type="entry name" value="MFS general substrate transporter like domains"/>
    <property type="match status" value="2"/>
</dbReference>
<feature type="transmembrane region" description="Helical" evidence="7">
    <location>
        <begin position="440"/>
        <end position="464"/>
    </location>
</feature>
<name>A0ABR0JV87_9EURO</name>
<evidence type="ECO:0000256" key="2">
    <source>
        <dbReference type="ARBA" id="ARBA00022448"/>
    </source>
</evidence>
<organism evidence="9 10">
    <name type="scientific">Lithohypha guttulata</name>
    <dbReference type="NCBI Taxonomy" id="1690604"/>
    <lineage>
        <taxon>Eukaryota</taxon>
        <taxon>Fungi</taxon>
        <taxon>Dikarya</taxon>
        <taxon>Ascomycota</taxon>
        <taxon>Pezizomycotina</taxon>
        <taxon>Eurotiomycetes</taxon>
        <taxon>Chaetothyriomycetidae</taxon>
        <taxon>Chaetothyriales</taxon>
        <taxon>Trichomeriaceae</taxon>
        <taxon>Lithohypha</taxon>
    </lineage>
</organism>
<comment type="subcellular location">
    <subcellularLocation>
        <location evidence="1">Membrane</location>
        <topology evidence="1">Multi-pass membrane protein</topology>
    </subcellularLocation>
</comment>
<dbReference type="SUPFAM" id="SSF103473">
    <property type="entry name" value="MFS general substrate transporter"/>
    <property type="match status" value="1"/>
</dbReference>
<gene>
    <name evidence="9" type="ORF">LTR24_010255</name>
</gene>
<dbReference type="Pfam" id="PF07690">
    <property type="entry name" value="MFS_1"/>
    <property type="match status" value="1"/>
</dbReference>
<evidence type="ECO:0000313" key="10">
    <source>
        <dbReference type="Proteomes" id="UP001345013"/>
    </source>
</evidence>
<feature type="transmembrane region" description="Helical" evidence="7">
    <location>
        <begin position="53"/>
        <end position="70"/>
    </location>
</feature>
<feature type="transmembrane region" description="Helical" evidence="7">
    <location>
        <begin position="154"/>
        <end position="174"/>
    </location>
</feature>
<keyword evidence="5 7" id="KW-0472">Membrane</keyword>
<evidence type="ECO:0000256" key="4">
    <source>
        <dbReference type="ARBA" id="ARBA00022989"/>
    </source>
</evidence>
<accession>A0ABR0JV87</accession>
<feature type="transmembrane region" description="Helical" evidence="7">
    <location>
        <begin position="379"/>
        <end position="400"/>
    </location>
</feature>
<feature type="region of interest" description="Disordered" evidence="6">
    <location>
        <begin position="1"/>
        <end position="28"/>
    </location>
</feature>
<keyword evidence="4 7" id="KW-1133">Transmembrane helix</keyword>
<comment type="caution">
    <text evidence="9">The sequence shown here is derived from an EMBL/GenBank/DDBJ whole genome shotgun (WGS) entry which is preliminary data.</text>
</comment>
<dbReference type="Proteomes" id="UP001345013">
    <property type="component" value="Unassembled WGS sequence"/>
</dbReference>
<dbReference type="InterPro" id="IPR011701">
    <property type="entry name" value="MFS"/>
</dbReference>
<sequence length="495" mass="54662">MHTPKRLSVVSQNENVDQEKHRDQTGHLVTPPNLAALTEAEYNTLGKRATWKMDIIIMPIMTIMYILNYLDRQNIASARLANIEEDLNLSDTDYKTAVSILFAGYILMQVPSNMIAGKIAWPGLYICSAMAVWGVISALMATVTSFVGLLMCRFFLGFVEAVFFPGALFFLSLFYNRQQFALRTAILYSGSQIGNACGGLFAIAILNLEGVHGIDGWRWLFIVEGALTVGLAIIFAFLLPNSNKKIIGLNDLEIEWVQWNFEKDLGQQDSSDDATAWQGLKMAARDPKTWLLMSILYLCYIVGTVVNFFPSVVSTLGYDRNTTYALTAPPFLLCVFCMLANGFHSDKKQERFYHIVCPFIITVIANIIAVSTLNTGARYLAMMLLPGSFYSSAVVILSWITGSLNQPKVKRASAIALINAICNTPNIWASYFYIGAPRYLIAFCILLAASAGAVIMACVTRMYLSKQNKKMDAGQDVGPSGPTAAQIAAGFRYTL</sequence>
<dbReference type="PANTHER" id="PTHR43791:SF23">
    <property type="entry name" value="MAJOR FACILITATOR SUPERFAMILY (MFS) PROFILE DOMAIN-CONTAINING PROTEIN"/>
    <property type="match status" value="1"/>
</dbReference>
<keyword evidence="2" id="KW-0813">Transport</keyword>
<protein>
    <recommendedName>
        <fullName evidence="8">Major facilitator superfamily (MFS) profile domain-containing protein</fullName>
    </recommendedName>
</protein>
<dbReference type="PROSITE" id="PS50850">
    <property type="entry name" value="MFS"/>
    <property type="match status" value="1"/>
</dbReference>
<proteinExistence type="predicted"/>
<feature type="domain" description="Major facilitator superfamily (MFS) profile" evidence="8">
    <location>
        <begin position="57"/>
        <end position="469"/>
    </location>
</feature>
<feature type="transmembrane region" description="Helical" evidence="7">
    <location>
        <begin position="290"/>
        <end position="310"/>
    </location>
</feature>
<evidence type="ECO:0000256" key="5">
    <source>
        <dbReference type="ARBA" id="ARBA00023136"/>
    </source>
</evidence>
<evidence type="ECO:0000256" key="6">
    <source>
        <dbReference type="SAM" id="MobiDB-lite"/>
    </source>
</evidence>
<evidence type="ECO:0000256" key="3">
    <source>
        <dbReference type="ARBA" id="ARBA00022692"/>
    </source>
</evidence>
<dbReference type="EMBL" id="JAVRRG010000293">
    <property type="protein sequence ID" value="KAK5073437.1"/>
    <property type="molecule type" value="Genomic_DNA"/>
</dbReference>
<evidence type="ECO:0000259" key="8">
    <source>
        <dbReference type="PROSITE" id="PS50850"/>
    </source>
</evidence>
<feature type="transmembrane region" description="Helical" evidence="7">
    <location>
        <begin position="322"/>
        <end position="340"/>
    </location>
</feature>